<accession>A0ABQ5YVF3</accession>
<evidence type="ECO:0000256" key="4">
    <source>
        <dbReference type="ARBA" id="ARBA00022989"/>
    </source>
</evidence>
<evidence type="ECO:0000256" key="5">
    <source>
        <dbReference type="ARBA" id="ARBA00023136"/>
    </source>
</evidence>
<protein>
    <submittedName>
        <fullName evidence="7">UPF0053 protein</fullName>
    </submittedName>
</protein>
<evidence type="ECO:0000256" key="6">
    <source>
        <dbReference type="SAM" id="Phobius"/>
    </source>
</evidence>
<proteinExistence type="inferred from homology"/>
<keyword evidence="3 6" id="KW-0812">Transmembrane</keyword>
<evidence type="ECO:0000256" key="1">
    <source>
        <dbReference type="ARBA" id="ARBA00004141"/>
    </source>
</evidence>
<name>A0ABQ5YVF3_9BURK</name>
<feature type="transmembrane region" description="Helical" evidence="6">
    <location>
        <begin position="161"/>
        <end position="180"/>
    </location>
</feature>
<comment type="similarity">
    <text evidence="2">Belongs to the TerC family.</text>
</comment>
<organism evidence="7 8">
    <name type="scientific">Limnobacter litoralis</name>
    <dbReference type="NCBI Taxonomy" id="481366"/>
    <lineage>
        <taxon>Bacteria</taxon>
        <taxon>Pseudomonadati</taxon>
        <taxon>Pseudomonadota</taxon>
        <taxon>Betaproteobacteria</taxon>
        <taxon>Burkholderiales</taxon>
        <taxon>Burkholderiaceae</taxon>
        <taxon>Limnobacter</taxon>
    </lineage>
</organism>
<dbReference type="Proteomes" id="UP001156664">
    <property type="component" value="Unassembled WGS sequence"/>
</dbReference>
<evidence type="ECO:0000313" key="8">
    <source>
        <dbReference type="Proteomes" id="UP001156664"/>
    </source>
</evidence>
<keyword evidence="5 6" id="KW-0472">Membrane</keyword>
<dbReference type="PANTHER" id="PTHR30238">
    <property type="entry name" value="MEMBRANE BOUND PREDICTED REDOX MODULATOR"/>
    <property type="match status" value="1"/>
</dbReference>
<keyword evidence="8" id="KW-1185">Reference proteome</keyword>
<feature type="transmembrane region" description="Helical" evidence="6">
    <location>
        <begin position="131"/>
        <end position="149"/>
    </location>
</feature>
<evidence type="ECO:0000256" key="3">
    <source>
        <dbReference type="ARBA" id="ARBA00022692"/>
    </source>
</evidence>
<feature type="transmembrane region" description="Helical" evidence="6">
    <location>
        <begin position="48"/>
        <end position="70"/>
    </location>
</feature>
<feature type="transmembrane region" description="Helical" evidence="6">
    <location>
        <begin position="220"/>
        <end position="237"/>
    </location>
</feature>
<gene>
    <name evidence="7" type="ORF">GCM10007875_25480</name>
</gene>
<dbReference type="PANTHER" id="PTHR30238:SF4">
    <property type="entry name" value="SLL1022 PROTEIN"/>
    <property type="match status" value="1"/>
</dbReference>
<reference evidence="8" key="1">
    <citation type="journal article" date="2019" name="Int. J. Syst. Evol. Microbiol.">
        <title>The Global Catalogue of Microorganisms (GCM) 10K type strain sequencing project: providing services to taxonomists for standard genome sequencing and annotation.</title>
        <authorList>
            <consortium name="The Broad Institute Genomics Platform"/>
            <consortium name="The Broad Institute Genome Sequencing Center for Infectious Disease"/>
            <person name="Wu L."/>
            <person name="Ma J."/>
        </authorList>
    </citation>
    <scope>NUCLEOTIDE SEQUENCE [LARGE SCALE GENOMIC DNA]</scope>
    <source>
        <strain evidence="8">NBRC 105857</strain>
    </source>
</reference>
<dbReference type="InterPro" id="IPR005496">
    <property type="entry name" value="Integral_membrane_TerC"/>
</dbReference>
<comment type="caution">
    <text evidence="7">The sequence shown here is derived from an EMBL/GenBank/DDBJ whole genome shotgun (WGS) entry which is preliminary data.</text>
</comment>
<keyword evidence="4 6" id="KW-1133">Transmembrane helix</keyword>
<dbReference type="Pfam" id="PF03741">
    <property type="entry name" value="TerC"/>
    <property type="match status" value="1"/>
</dbReference>
<feature type="transmembrane region" description="Helical" evidence="6">
    <location>
        <begin position="192"/>
        <end position="214"/>
    </location>
</feature>
<evidence type="ECO:0000256" key="2">
    <source>
        <dbReference type="ARBA" id="ARBA00007511"/>
    </source>
</evidence>
<dbReference type="RefSeq" id="WP_284282261.1">
    <property type="nucleotide sequence ID" value="NZ_BSOJ01000032.1"/>
</dbReference>
<sequence length="249" mass="27469">MEFLTDPNAWIGFFILTALEIVLGIDNIIFITVLVSKLPKQIQDTVRRFGLAFAMITRIGLLFSLSWIVGLTEPLFTLLEKAFSGRDLVLMLGGAFLIWKASQEIYLEVEYKQDHHDPEVSGPKVGKSMKALFWGSVIQIGILDIVFSLDSVITAVGMVDHLPVMIAAVMASVGVMMFAAKPIGEFVEKHTSLKVLALAFLLMVGFLLVAESLGSHVPKAYLYSAMGFSVLVEFLNIRAKAKREKAHAH</sequence>
<evidence type="ECO:0000313" key="7">
    <source>
        <dbReference type="EMBL" id="GLR27457.1"/>
    </source>
</evidence>
<comment type="subcellular location">
    <subcellularLocation>
        <location evidence="1">Membrane</location>
        <topology evidence="1">Multi-pass membrane protein</topology>
    </subcellularLocation>
</comment>
<dbReference type="EMBL" id="BSOJ01000032">
    <property type="protein sequence ID" value="GLR27457.1"/>
    <property type="molecule type" value="Genomic_DNA"/>
</dbReference>
<feature type="transmembrane region" description="Helical" evidence="6">
    <location>
        <begin position="12"/>
        <end position="36"/>
    </location>
</feature>